<evidence type="ECO:0000313" key="1">
    <source>
        <dbReference type="EMBL" id="REC62222.1"/>
    </source>
</evidence>
<protein>
    <submittedName>
        <fullName evidence="1">Uncharacterized protein</fullName>
    </submittedName>
</protein>
<name>A0A3D9C9Q8_9FLAO</name>
<comment type="caution">
    <text evidence="1">The sequence shown here is derived from an EMBL/GenBank/DDBJ whole genome shotgun (WGS) entry which is preliminary data.</text>
</comment>
<evidence type="ECO:0000313" key="2">
    <source>
        <dbReference type="Proteomes" id="UP000256686"/>
    </source>
</evidence>
<proteinExistence type="predicted"/>
<accession>A0A3D9C9Q8</accession>
<dbReference type="AlphaFoldDB" id="A0A3D9C9Q8"/>
<reference evidence="2" key="1">
    <citation type="submission" date="2018-06" db="EMBL/GenBank/DDBJ databases">
        <authorList>
            <person name="Lum Nde A."/>
            <person name="Hugo C."/>
        </authorList>
    </citation>
    <scope>NUCLEOTIDE SEQUENCE [LARGE SCALE GENOMIC DNA]</scope>
    <source>
        <strain evidence="2">1_F178</strain>
    </source>
</reference>
<gene>
    <name evidence="1" type="ORF">DRF65_10940</name>
</gene>
<dbReference type="EMBL" id="QNVT01000009">
    <property type="protein sequence ID" value="REC62222.1"/>
    <property type="molecule type" value="Genomic_DNA"/>
</dbReference>
<sequence length="236" mass="27359">MKDLIKQIAIASGLRTLEITDNKLNPTLFYFENRDDFYILICGAYAALLHHLDVEQDIHNLDYGINAYLDTVKEYEQVKTFGSIIDFNLSSIIVVELNTLEDENILKNIHKIEENYKIAKKYILPYLNSDFEKLTSETARTVYDNLPERLNNMALENSTFINDKQESWYQLLMNLFIKLPFLNYQSGSFGLTTISNLFEEGLSDQDKSLLAIVSDNYEVNMDIESFVAQFQIDNDE</sequence>
<dbReference type="RefSeq" id="WP_115970794.1">
    <property type="nucleotide sequence ID" value="NZ_QNVT01000009.1"/>
</dbReference>
<dbReference type="Pfam" id="PF20289">
    <property type="entry name" value="MComp1"/>
    <property type="match status" value="1"/>
</dbReference>
<dbReference type="Proteomes" id="UP000256686">
    <property type="component" value="Unassembled WGS sequence"/>
</dbReference>
<keyword evidence="2" id="KW-1185">Reference proteome</keyword>
<organism evidence="1 2">
    <name type="scientific">Chryseobacterium pennae</name>
    <dbReference type="NCBI Taxonomy" id="2258962"/>
    <lineage>
        <taxon>Bacteria</taxon>
        <taxon>Pseudomonadati</taxon>
        <taxon>Bacteroidota</taxon>
        <taxon>Flavobacteriia</taxon>
        <taxon>Flavobacteriales</taxon>
        <taxon>Weeksellaceae</taxon>
        <taxon>Chryseobacterium group</taxon>
        <taxon>Chryseobacterium</taxon>
    </lineage>
</organism>
<dbReference type="InterPro" id="IPR046905">
    <property type="entry name" value="ABC-3C_MC1"/>
</dbReference>